<organism evidence="4 5">
    <name type="scientific">Ectocarpus siliculosus</name>
    <name type="common">Brown alga</name>
    <name type="synonym">Conferva siliculosa</name>
    <dbReference type="NCBI Taxonomy" id="2880"/>
    <lineage>
        <taxon>Eukaryota</taxon>
        <taxon>Sar</taxon>
        <taxon>Stramenopiles</taxon>
        <taxon>Ochrophyta</taxon>
        <taxon>PX clade</taxon>
        <taxon>Phaeophyceae</taxon>
        <taxon>Ectocarpales</taxon>
        <taxon>Ectocarpaceae</taxon>
        <taxon>Ectocarpus</taxon>
    </lineage>
</organism>
<feature type="region of interest" description="Disordered" evidence="3">
    <location>
        <begin position="314"/>
        <end position="469"/>
    </location>
</feature>
<dbReference type="SUPFAM" id="SSF52058">
    <property type="entry name" value="L domain-like"/>
    <property type="match status" value="1"/>
</dbReference>
<protein>
    <submittedName>
        <fullName evidence="4">Leucine Rich Repeat Protein</fullName>
    </submittedName>
</protein>
<feature type="compositionally biased region" description="Pro residues" evidence="3">
    <location>
        <begin position="327"/>
        <end position="339"/>
    </location>
</feature>
<sequence>MPSKGVRAGTTLMGADVVLCKFQEQCMTQAKFAMSSEDRAALVALFRSTGGTRWILNANWATDADLSKWHGVEVNQHGRVVELDLNNNNLRGTIPETLRGLKELMVLNLSCNKLTGEKAWLTRPSLFRTIVFPTPLGKDDIVHLMNKLHHDSLFHVLNACPGFIPAWLGSLHNLQTLGLHSNQLAGPISEELGALKELTELYLYNNKLTGPIPEALGALKEVRYLCLDDNNLTGPVPTALGDLENLRELHLQNNRLTGVIPAELANLSALSKFWFRNPGWKALLRRGNKLAGGPAHGERLDLWRDRMWRNHETKPQTLKVVQTEDAPVPPPPLTPPFLLPQPKEINEGEKKEEDVLLPSPPAPPVLLPQQQETSEDEKKEKDTPAPSPSAPPVLLSQQQETGDDEKKEEDAPVPFPSIPLVMLPRQQETGGGDENEEDVPLPLVSPTHRQAAVGGRVRSPENASLSPGKAAEVDRLFRVQLSSSAGLDSLIKENPEALEDIQRVIKAPAAGGFYFDDELSDMERRRKLGALMNMAKALGEVALSHTEDKDVQRKELALAPFSKAYYTAVRSGLCNAYLAASVIDSDWVSTSKTGGMGKGGTALVLLSSAVPVISGLAGLAGKALRTGDHYLQTRRLAKITAMAADTMECCSLARRLALQLTDGLKDDTGMMDDETDQVCTHTTAGMNGGSGSGRDADILPDIIIEDDVFEHLLEEVARYERSDHGGKRLGKKHLRKLLKAIQRGCLDGSSGIKQKMELLLLEILPEADIRTSETSISPKEVIVQSPPALAPTHNGTLPSMADIAALQAAVEALTSAKDMQRAELEVMRSDKATHQAELEALKSDKEEQQAELAALKSAMEKQKSRIEAVESEKEKKQSKIEEVESAKEKQQAELEVLQSAKEKQQNELEALKSTQEKQQSKIEAAESAREKQQAELEALQSAKEKQQAELEALQSAKVKQQNELEALKSAKEQQQSKIEAVESAKEKQHAELAALHFDKEKQQAALEALKSAKEKQQSKIEAVESAKEKQQEELEGLTAAKDELERKVKKLEKHASELDSEPDDDVDYGGGLAVRQRVAVTETAQGFFDRARDRATTAADHHPVTVAEQREFEALQNEKHCGHEARLRELEGEISKATKREKGRG</sequence>
<proteinExistence type="predicted"/>
<accession>D7FH89</accession>
<name>D7FH89_ECTSI</name>
<gene>
    <name evidence="4" type="ORF">Esi_0106_0041</name>
</gene>
<dbReference type="Pfam" id="PF00560">
    <property type="entry name" value="LRR_1"/>
    <property type="match status" value="1"/>
</dbReference>
<keyword evidence="5" id="KW-1185">Reference proteome</keyword>
<dbReference type="SMART" id="SM00369">
    <property type="entry name" value="LRR_TYP"/>
    <property type="match status" value="3"/>
</dbReference>
<evidence type="ECO:0000256" key="1">
    <source>
        <dbReference type="ARBA" id="ARBA00022614"/>
    </source>
</evidence>
<feature type="compositionally biased region" description="Basic and acidic residues" evidence="3">
    <location>
        <begin position="863"/>
        <end position="892"/>
    </location>
</feature>
<feature type="compositionally biased region" description="Basic and acidic residues" evidence="3">
    <location>
        <begin position="900"/>
        <end position="934"/>
    </location>
</feature>
<dbReference type="Pfam" id="PF13855">
    <property type="entry name" value="LRR_8"/>
    <property type="match status" value="2"/>
</dbReference>
<keyword evidence="1" id="KW-0433">Leucine-rich repeat</keyword>
<dbReference type="OrthoDB" id="776842at2759"/>
<dbReference type="EMBL" id="FN647746">
    <property type="protein sequence ID" value="CBJ28460.1"/>
    <property type="molecule type" value="Genomic_DNA"/>
</dbReference>
<dbReference type="FunFam" id="3.80.10.10:FF:000383">
    <property type="entry name" value="Leucine-rich repeat receptor protein kinase EMS1"/>
    <property type="match status" value="1"/>
</dbReference>
<dbReference type="InParanoid" id="D7FH89"/>
<dbReference type="Gene3D" id="3.80.10.10">
    <property type="entry name" value="Ribonuclease Inhibitor"/>
    <property type="match status" value="2"/>
</dbReference>
<evidence type="ECO:0000313" key="5">
    <source>
        <dbReference type="Proteomes" id="UP000002630"/>
    </source>
</evidence>
<dbReference type="Proteomes" id="UP000002630">
    <property type="component" value="Linkage Group LG30"/>
</dbReference>
<dbReference type="InterPro" id="IPR032675">
    <property type="entry name" value="LRR_dom_sf"/>
</dbReference>
<feature type="compositionally biased region" description="Basic and acidic residues" evidence="3">
    <location>
        <begin position="344"/>
        <end position="354"/>
    </location>
</feature>
<dbReference type="InterPro" id="IPR001611">
    <property type="entry name" value="Leu-rich_rpt"/>
</dbReference>
<dbReference type="InterPro" id="IPR003591">
    <property type="entry name" value="Leu-rich_rpt_typical-subtyp"/>
</dbReference>
<reference evidence="4 5" key="1">
    <citation type="journal article" date="2010" name="Nature">
        <title>The Ectocarpus genome and the independent evolution of multicellularity in brown algae.</title>
        <authorList>
            <person name="Cock J.M."/>
            <person name="Sterck L."/>
            <person name="Rouze P."/>
            <person name="Scornet D."/>
            <person name="Allen A.E."/>
            <person name="Amoutzias G."/>
            <person name="Anthouard V."/>
            <person name="Artiguenave F."/>
            <person name="Aury J.M."/>
            <person name="Badger J.H."/>
            <person name="Beszteri B."/>
            <person name="Billiau K."/>
            <person name="Bonnet E."/>
            <person name="Bothwell J.H."/>
            <person name="Bowler C."/>
            <person name="Boyen C."/>
            <person name="Brownlee C."/>
            <person name="Carrano C.J."/>
            <person name="Charrier B."/>
            <person name="Cho G.Y."/>
            <person name="Coelho S.M."/>
            <person name="Collen J."/>
            <person name="Corre E."/>
            <person name="Da Silva C."/>
            <person name="Delage L."/>
            <person name="Delaroque N."/>
            <person name="Dittami S.M."/>
            <person name="Doulbeau S."/>
            <person name="Elias M."/>
            <person name="Farnham G."/>
            <person name="Gachon C.M."/>
            <person name="Gschloessl B."/>
            <person name="Heesch S."/>
            <person name="Jabbari K."/>
            <person name="Jubin C."/>
            <person name="Kawai H."/>
            <person name="Kimura K."/>
            <person name="Kloareg B."/>
            <person name="Kupper F.C."/>
            <person name="Lang D."/>
            <person name="Le Bail A."/>
            <person name="Leblanc C."/>
            <person name="Lerouge P."/>
            <person name="Lohr M."/>
            <person name="Lopez P.J."/>
            <person name="Martens C."/>
            <person name="Maumus F."/>
            <person name="Michel G."/>
            <person name="Miranda-Saavedra D."/>
            <person name="Morales J."/>
            <person name="Moreau H."/>
            <person name="Motomura T."/>
            <person name="Nagasato C."/>
            <person name="Napoli C.A."/>
            <person name="Nelson D.R."/>
            <person name="Nyvall-Collen P."/>
            <person name="Peters A.F."/>
            <person name="Pommier C."/>
            <person name="Potin P."/>
            <person name="Poulain J."/>
            <person name="Quesneville H."/>
            <person name="Read B."/>
            <person name="Rensing S.A."/>
            <person name="Ritter A."/>
            <person name="Rousvoal S."/>
            <person name="Samanta M."/>
            <person name="Samson G."/>
            <person name="Schroeder D.C."/>
            <person name="Segurens B."/>
            <person name="Strittmatter M."/>
            <person name="Tonon T."/>
            <person name="Tregear J.W."/>
            <person name="Valentin K."/>
            <person name="von Dassow P."/>
            <person name="Yamagishi T."/>
            <person name="Van de Peer Y."/>
            <person name="Wincker P."/>
        </authorList>
    </citation>
    <scope>NUCLEOTIDE SEQUENCE [LARGE SCALE GENOMIC DNA]</scope>
    <source>
        <strain evidence="5">Ec32 / CCAP1310/4</strain>
    </source>
</reference>
<dbReference type="STRING" id="2880.D7FH89"/>
<dbReference type="eggNOG" id="ENOG502QVSR">
    <property type="taxonomic scope" value="Eukaryota"/>
</dbReference>
<feature type="region of interest" description="Disordered" evidence="3">
    <location>
        <begin position="863"/>
        <end position="956"/>
    </location>
</feature>
<feature type="compositionally biased region" description="Basic and acidic residues" evidence="3">
    <location>
        <begin position="1010"/>
        <end position="1032"/>
    </location>
</feature>
<dbReference type="PANTHER" id="PTHR48010:SF5">
    <property type="entry name" value="PROTEIN TOO MANY MOUTHS"/>
    <property type="match status" value="1"/>
</dbReference>
<dbReference type="EMBL" id="FN649755">
    <property type="protein sequence ID" value="CBJ28460.1"/>
    <property type="molecule type" value="Genomic_DNA"/>
</dbReference>
<dbReference type="InterPro" id="IPR050994">
    <property type="entry name" value="At_inactive_RLKs"/>
</dbReference>
<keyword evidence="2" id="KW-0677">Repeat</keyword>
<evidence type="ECO:0000256" key="3">
    <source>
        <dbReference type="SAM" id="MobiDB-lite"/>
    </source>
</evidence>
<evidence type="ECO:0000313" key="4">
    <source>
        <dbReference type="EMBL" id="CBJ28460.1"/>
    </source>
</evidence>
<dbReference type="PANTHER" id="PTHR48010">
    <property type="entry name" value="OS05G0588300 PROTEIN"/>
    <property type="match status" value="1"/>
</dbReference>
<dbReference type="AlphaFoldDB" id="D7FH89"/>
<evidence type="ECO:0000256" key="2">
    <source>
        <dbReference type="ARBA" id="ARBA00022737"/>
    </source>
</evidence>
<feature type="region of interest" description="Disordered" evidence="3">
    <location>
        <begin position="1009"/>
        <end position="1039"/>
    </location>
</feature>